<comment type="caution">
    <text evidence="3">The sequence shown here is derived from an EMBL/GenBank/DDBJ whole genome shotgun (WGS) entry which is preliminary data.</text>
</comment>
<feature type="transmembrane region" description="Helical" evidence="1">
    <location>
        <begin position="21"/>
        <end position="38"/>
    </location>
</feature>
<evidence type="ECO:0000313" key="4">
    <source>
        <dbReference type="Proteomes" id="UP000216361"/>
    </source>
</evidence>
<feature type="transmembrane region" description="Helical" evidence="1">
    <location>
        <begin position="58"/>
        <end position="77"/>
    </location>
</feature>
<dbReference type="OrthoDB" id="7914375at2"/>
<feature type="transmembrane region" description="Helical" evidence="1">
    <location>
        <begin position="89"/>
        <end position="111"/>
    </location>
</feature>
<protein>
    <recommendedName>
        <fullName evidence="2">DUF1468 domain-containing protein</fullName>
    </recommendedName>
</protein>
<accession>A0A255XK18</accession>
<evidence type="ECO:0000256" key="1">
    <source>
        <dbReference type="SAM" id="Phobius"/>
    </source>
</evidence>
<feature type="transmembrane region" description="Helical" evidence="1">
    <location>
        <begin position="142"/>
        <end position="165"/>
    </location>
</feature>
<dbReference type="Proteomes" id="UP000216361">
    <property type="component" value="Unassembled WGS sequence"/>
</dbReference>
<reference evidence="3 4" key="1">
    <citation type="submission" date="2017-07" db="EMBL/GenBank/DDBJ databases">
        <title>Elstera cyanobacteriorum sp. nov., a novel bacterium isolated from cyanobacterial aggregates in a eutrophic lake.</title>
        <authorList>
            <person name="Cai H."/>
        </authorList>
    </citation>
    <scope>NUCLEOTIDE SEQUENCE [LARGE SCALE GENOMIC DNA]</scope>
    <source>
        <strain evidence="3 4">TH019</strain>
    </source>
</reference>
<dbReference type="EMBL" id="NOXS01000034">
    <property type="protein sequence ID" value="OYQ17343.1"/>
    <property type="molecule type" value="Genomic_DNA"/>
</dbReference>
<sequence>MHPSSAVPRAVPLRAPAAPQTFVAGLVLLALAGIAFWLTADLPRGSLRSAGPGMLPQALAVLIALCGAVLTVSGFLVRGEAIPKGSLRGPVCISLAIAGFALTIKPMSFGALTTPELGLAVAGPLAIFLGGYAAPGARFKPLLLLALTLTPLCMLLFGDMLNLPIPLLPQFLAENLFADWSYKGALRLTAAALLATALALFLLTRTRGGR</sequence>
<dbReference type="AlphaFoldDB" id="A0A255XK18"/>
<gene>
    <name evidence="3" type="ORF">CHR90_15375</name>
</gene>
<evidence type="ECO:0000259" key="2">
    <source>
        <dbReference type="Pfam" id="PF07331"/>
    </source>
</evidence>
<proteinExistence type="predicted"/>
<feature type="domain" description="DUF1468" evidence="2">
    <location>
        <begin position="23"/>
        <end position="166"/>
    </location>
</feature>
<evidence type="ECO:0000313" key="3">
    <source>
        <dbReference type="EMBL" id="OYQ17343.1"/>
    </source>
</evidence>
<feature type="transmembrane region" description="Helical" evidence="1">
    <location>
        <begin position="117"/>
        <end position="135"/>
    </location>
</feature>
<dbReference type="Pfam" id="PF07331">
    <property type="entry name" value="TctB"/>
    <property type="match status" value="1"/>
</dbReference>
<keyword evidence="1" id="KW-0812">Transmembrane</keyword>
<keyword evidence="1" id="KW-0472">Membrane</keyword>
<dbReference type="RefSeq" id="WP_094409984.1">
    <property type="nucleotide sequence ID" value="NZ_BMJZ01000005.1"/>
</dbReference>
<keyword evidence="1" id="KW-1133">Transmembrane helix</keyword>
<name>A0A255XK18_9PROT</name>
<keyword evidence="4" id="KW-1185">Reference proteome</keyword>
<dbReference type="InterPro" id="IPR009936">
    <property type="entry name" value="DUF1468"/>
</dbReference>
<feature type="transmembrane region" description="Helical" evidence="1">
    <location>
        <begin position="185"/>
        <end position="204"/>
    </location>
</feature>
<organism evidence="3 4">
    <name type="scientific">Elstera cyanobacteriorum</name>
    <dbReference type="NCBI Taxonomy" id="2022747"/>
    <lineage>
        <taxon>Bacteria</taxon>
        <taxon>Pseudomonadati</taxon>
        <taxon>Pseudomonadota</taxon>
        <taxon>Alphaproteobacteria</taxon>
        <taxon>Rhodospirillales</taxon>
        <taxon>Rhodospirillaceae</taxon>
        <taxon>Elstera</taxon>
    </lineage>
</organism>